<evidence type="ECO:0000256" key="3">
    <source>
        <dbReference type="ARBA" id="ARBA00022763"/>
    </source>
</evidence>
<name>A0A1E4SYT2_9ASCO</name>
<feature type="non-terminal residue" evidence="9">
    <location>
        <position position="1"/>
    </location>
</feature>
<evidence type="ECO:0000256" key="1">
    <source>
        <dbReference type="ARBA" id="ARBA00004123"/>
    </source>
</evidence>
<evidence type="ECO:0000259" key="8">
    <source>
        <dbReference type="Pfam" id="PF08743"/>
    </source>
</evidence>
<evidence type="ECO:0000256" key="7">
    <source>
        <dbReference type="RuleBase" id="RU365071"/>
    </source>
</evidence>
<evidence type="ECO:0000256" key="2">
    <source>
        <dbReference type="ARBA" id="ARBA00008997"/>
    </source>
</evidence>
<feature type="non-terminal residue" evidence="9">
    <location>
        <position position="327"/>
    </location>
</feature>
<evidence type="ECO:0000313" key="9">
    <source>
        <dbReference type="EMBL" id="ODV84644.1"/>
    </source>
</evidence>
<protein>
    <recommendedName>
        <fullName evidence="7">Non-structural maintenance of chromosomes element 4</fullName>
    </recommendedName>
</protein>
<dbReference type="GO" id="GO:0005634">
    <property type="term" value="C:nucleus"/>
    <property type="evidence" value="ECO:0007669"/>
    <property type="project" value="UniProtKB-SubCell"/>
</dbReference>
<dbReference type="InterPro" id="IPR014854">
    <property type="entry name" value="Nse4_C"/>
</dbReference>
<feature type="domain" description="Non-structural maintenance of chromosome element 4 C-terminal" evidence="8">
    <location>
        <begin position="237"/>
        <end position="327"/>
    </location>
</feature>
<keyword evidence="6 7" id="KW-0539">Nucleus</keyword>
<dbReference type="InterPro" id="IPR027786">
    <property type="entry name" value="Nse4/EID"/>
</dbReference>
<keyword evidence="10" id="KW-1185">Reference proteome</keyword>
<dbReference type="OrthoDB" id="361242at2759"/>
<dbReference type="Proteomes" id="UP000094801">
    <property type="component" value="Unassembled WGS sequence"/>
</dbReference>
<keyword evidence="3 7" id="KW-0227">DNA damage</keyword>
<dbReference type="PANTHER" id="PTHR16140">
    <property type="entry name" value="NON-STRUCTURAL MAINTENANCE OF CHROMOSOMES ELEMENT 4"/>
    <property type="match status" value="1"/>
</dbReference>
<evidence type="ECO:0000256" key="6">
    <source>
        <dbReference type="ARBA" id="ARBA00023242"/>
    </source>
</evidence>
<comment type="subcellular location">
    <subcellularLocation>
        <location evidence="1 7">Nucleus</location>
    </subcellularLocation>
</comment>
<evidence type="ECO:0000256" key="4">
    <source>
        <dbReference type="ARBA" id="ARBA00023172"/>
    </source>
</evidence>
<proteinExistence type="inferred from homology"/>
<dbReference type="AlphaFoldDB" id="A0A1E4SYT2"/>
<dbReference type="GO" id="GO:0006310">
    <property type="term" value="P:DNA recombination"/>
    <property type="evidence" value="ECO:0007669"/>
    <property type="project" value="UniProtKB-UniRule"/>
</dbReference>
<keyword evidence="5 7" id="KW-0234">DNA repair</keyword>
<dbReference type="Pfam" id="PF08743">
    <property type="entry name" value="Nse4_C"/>
    <property type="match status" value="1"/>
</dbReference>
<dbReference type="STRING" id="983967.A0A1E4SYT2"/>
<keyword evidence="4 7" id="KW-0233">DNA recombination</keyword>
<dbReference type="GO" id="GO:0030915">
    <property type="term" value="C:Smc5-Smc6 complex"/>
    <property type="evidence" value="ECO:0007669"/>
    <property type="project" value="UniProtKB-UniRule"/>
</dbReference>
<evidence type="ECO:0000313" key="10">
    <source>
        <dbReference type="Proteomes" id="UP000094801"/>
    </source>
</evidence>
<gene>
    <name evidence="9" type="ORF">CANARDRAFT_178846</name>
</gene>
<comment type="function">
    <text evidence="7">Component of the SMC5-SMC6 complex, that promotes sister chromatid alignment after DNA damage and facilitates double-stranded DNA breaks (DSBs) repair via homologous recombination between sister chromatids.</text>
</comment>
<comment type="subunit">
    <text evidence="7">Component of the SMC5-SMC6 complex.</text>
</comment>
<sequence length="327" mass="37539">ESDDEESQEYKKSMTEKEQFELTAEYRKLDSDLIEQRSRVNGEEGVLLVSKLLDRADGLFVKTKMSIQSNIAAKDSATLKEIGNQAKLATRNSKLGRSERHLDFDQFASNFVRLFTKDHHDYGDEADVDDDDITANDDDDVNSKEINKYDWNHVGLMFLNNSNRSPTMDFLLGPLDIKVRSRNYGERLVDDTKGNKNMKTANIKSASVLMDQDKQDDTTANSERYFRKLKEVNLEKVPLFEFVLDPNSFGKSVENLFYTSFLINHGKIILGKSEEGLPYLQEAKPETYGNLTRAKTRDSGKSHIIFKLDHSTWKNLVQFYGINRSFL</sequence>
<evidence type="ECO:0000256" key="5">
    <source>
        <dbReference type="ARBA" id="ARBA00023204"/>
    </source>
</evidence>
<accession>A0A1E4SYT2</accession>
<dbReference type="GO" id="GO:0006281">
    <property type="term" value="P:DNA repair"/>
    <property type="evidence" value="ECO:0007669"/>
    <property type="project" value="UniProtKB-UniRule"/>
</dbReference>
<comment type="similarity">
    <text evidence="2 7">Belongs to the NSE4 family.</text>
</comment>
<reference evidence="10" key="1">
    <citation type="submission" date="2016-04" db="EMBL/GenBank/DDBJ databases">
        <title>Comparative genomics of biotechnologically important yeasts.</title>
        <authorList>
            <consortium name="DOE Joint Genome Institute"/>
            <person name="Riley R."/>
            <person name="Haridas S."/>
            <person name="Wolfe K.H."/>
            <person name="Lopes M.R."/>
            <person name="Hittinger C.T."/>
            <person name="Goker M."/>
            <person name="Salamov A."/>
            <person name="Wisecaver J."/>
            <person name="Long T.M."/>
            <person name="Aerts A.L."/>
            <person name="Barry K."/>
            <person name="Choi C."/>
            <person name="Clum A."/>
            <person name="Coughlan A.Y."/>
            <person name="Deshpande S."/>
            <person name="Douglass A.P."/>
            <person name="Hanson S.J."/>
            <person name="Klenk H.-P."/>
            <person name="Labutti K."/>
            <person name="Lapidus A."/>
            <person name="Lindquist E."/>
            <person name="Lipzen A."/>
            <person name="Meier-Kolthoff J.P."/>
            <person name="Ohm R.A."/>
            <person name="Otillar R.P."/>
            <person name="Pangilinan J."/>
            <person name="Peng Y."/>
            <person name="Rokas A."/>
            <person name="Rosa C.A."/>
            <person name="Scheuner C."/>
            <person name="Sibirny A.A."/>
            <person name="Slot J.C."/>
            <person name="Stielow J.B."/>
            <person name="Sun H."/>
            <person name="Kurtzman C.P."/>
            <person name="Blackwell M."/>
            <person name="Grigoriev I.V."/>
            <person name="Jeffries T.W."/>
        </authorList>
    </citation>
    <scope>NUCLEOTIDE SEQUENCE [LARGE SCALE GENOMIC DNA]</scope>
    <source>
        <strain evidence="10">NRRL YB-2248</strain>
    </source>
</reference>
<dbReference type="PANTHER" id="PTHR16140:SF0">
    <property type="entry name" value="NON-STRUCTURAL MAINTENANCE OF CHROMOSOMES ELEMENT 4"/>
    <property type="match status" value="1"/>
</dbReference>
<organism evidence="9 10">
    <name type="scientific">[Candida] arabinofermentans NRRL YB-2248</name>
    <dbReference type="NCBI Taxonomy" id="983967"/>
    <lineage>
        <taxon>Eukaryota</taxon>
        <taxon>Fungi</taxon>
        <taxon>Dikarya</taxon>
        <taxon>Ascomycota</taxon>
        <taxon>Saccharomycotina</taxon>
        <taxon>Pichiomycetes</taxon>
        <taxon>Pichiales</taxon>
        <taxon>Pichiaceae</taxon>
        <taxon>Ogataea</taxon>
        <taxon>Ogataea/Candida clade</taxon>
    </lineage>
</organism>
<dbReference type="EMBL" id="KV453856">
    <property type="protein sequence ID" value="ODV84644.1"/>
    <property type="molecule type" value="Genomic_DNA"/>
</dbReference>